<dbReference type="PANTHER" id="PTHR33048:SF165">
    <property type="entry name" value="INTEGRAL MEMBRANE PROTEIN"/>
    <property type="match status" value="1"/>
</dbReference>
<dbReference type="InterPro" id="IPR052337">
    <property type="entry name" value="SAT4-like"/>
</dbReference>
<evidence type="ECO:0000256" key="5">
    <source>
        <dbReference type="ARBA" id="ARBA00038359"/>
    </source>
</evidence>
<dbReference type="Pfam" id="PF20684">
    <property type="entry name" value="Fung_rhodopsin"/>
    <property type="match status" value="1"/>
</dbReference>
<evidence type="ECO:0000256" key="2">
    <source>
        <dbReference type="ARBA" id="ARBA00022692"/>
    </source>
</evidence>
<feature type="transmembrane region" description="Helical" evidence="6">
    <location>
        <begin position="174"/>
        <end position="195"/>
    </location>
</feature>
<sequence>MSSFGGSAPTMLGISFAQTAIGTALVVLRGFAASTHTGKMRWDFFWVVFSTVLGWVCQGLLVQATRYGVGNHLVDVKIPDLWQGLKLTWTGLMVGLAAVTFAKISIIALLLTVTTQVQPRRRVLLWTVGLIVPVVNTAQMAISLTQCTPSEKLWYKLMPGNCDRADLANNFGNFQGAIAVSSDLFLALYPTTIVWDLKISYRAKIAFCVLMAGGLLPAAAGLMRTIYIPRLYVSKDPTYELSPFLTWAITEVWLIIILGSVPPLRPLFERTFKRAKAATRRAGDSEPATSRSYSHGGAFVQTIGSKPGDGLSKNSELMLTVMDNREEGTY</sequence>
<name>A0A9P4MLP7_9PEZI</name>
<evidence type="ECO:0000259" key="7">
    <source>
        <dbReference type="Pfam" id="PF20684"/>
    </source>
</evidence>
<evidence type="ECO:0000256" key="6">
    <source>
        <dbReference type="SAM" id="Phobius"/>
    </source>
</evidence>
<evidence type="ECO:0000256" key="1">
    <source>
        <dbReference type="ARBA" id="ARBA00004141"/>
    </source>
</evidence>
<comment type="similarity">
    <text evidence="5">Belongs to the SAT4 family.</text>
</comment>
<feature type="transmembrane region" description="Helical" evidence="6">
    <location>
        <begin position="123"/>
        <end position="144"/>
    </location>
</feature>
<evidence type="ECO:0000313" key="8">
    <source>
        <dbReference type="EMBL" id="KAF2157528.1"/>
    </source>
</evidence>
<feature type="transmembrane region" description="Helical" evidence="6">
    <location>
        <begin position="12"/>
        <end position="32"/>
    </location>
</feature>
<evidence type="ECO:0000256" key="4">
    <source>
        <dbReference type="ARBA" id="ARBA00023136"/>
    </source>
</evidence>
<organism evidence="8 9">
    <name type="scientific">Myriangium duriaei CBS 260.36</name>
    <dbReference type="NCBI Taxonomy" id="1168546"/>
    <lineage>
        <taxon>Eukaryota</taxon>
        <taxon>Fungi</taxon>
        <taxon>Dikarya</taxon>
        <taxon>Ascomycota</taxon>
        <taxon>Pezizomycotina</taxon>
        <taxon>Dothideomycetes</taxon>
        <taxon>Dothideomycetidae</taxon>
        <taxon>Myriangiales</taxon>
        <taxon>Myriangiaceae</taxon>
        <taxon>Myriangium</taxon>
    </lineage>
</organism>
<keyword evidence="9" id="KW-1185">Reference proteome</keyword>
<dbReference type="AlphaFoldDB" id="A0A9P4MLP7"/>
<keyword evidence="4 6" id="KW-0472">Membrane</keyword>
<dbReference type="Proteomes" id="UP000799439">
    <property type="component" value="Unassembled WGS sequence"/>
</dbReference>
<proteinExistence type="inferred from homology"/>
<dbReference type="EMBL" id="ML996081">
    <property type="protein sequence ID" value="KAF2157528.1"/>
    <property type="molecule type" value="Genomic_DNA"/>
</dbReference>
<comment type="caution">
    <text evidence="8">The sequence shown here is derived from an EMBL/GenBank/DDBJ whole genome shotgun (WGS) entry which is preliminary data.</text>
</comment>
<feature type="transmembrane region" description="Helical" evidence="6">
    <location>
        <begin position="89"/>
        <end position="111"/>
    </location>
</feature>
<reference evidence="8" key="1">
    <citation type="journal article" date="2020" name="Stud. Mycol.">
        <title>101 Dothideomycetes genomes: a test case for predicting lifestyles and emergence of pathogens.</title>
        <authorList>
            <person name="Haridas S."/>
            <person name="Albert R."/>
            <person name="Binder M."/>
            <person name="Bloem J."/>
            <person name="Labutti K."/>
            <person name="Salamov A."/>
            <person name="Andreopoulos B."/>
            <person name="Baker S."/>
            <person name="Barry K."/>
            <person name="Bills G."/>
            <person name="Bluhm B."/>
            <person name="Cannon C."/>
            <person name="Castanera R."/>
            <person name="Culley D."/>
            <person name="Daum C."/>
            <person name="Ezra D."/>
            <person name="Gonzalez J."/>
            <person name="Henrissat B."/>
            <person name="Kuo A."/>
            <person name="Liang C."/>
            <person name="Lipzen A."/>
            <person name="Lutzoni F."/>
            <person name="Magnuson J."/>
            <person name="Mondo S."/>
            <person name="Nolan M."/>
            <person name="Ohm R."/>
            <person name="Pangilinan J."/>
            <person name="Park H.-J."/>
            <person name="Ramirez L."/>
            <person name="Alfaro M."/>
            <person name="Sun H."/>
            <person name="Tritt A."/>
            <person name="Yoshinaga Y."/>
            <person name="Zwiers L.-H."/>
            <person name="Turgeon B."/>
            <person name="Goodwin S."/>
            <person name="Spatafora J."/>
            <person name="Crous P."/>
            <person name="Grigoriev I."/>
        </authorList>
    </citation>
    <scope>NUCLEOTIDE SEQUENCE</scope>
    <source>
        <strain evidence="8">CBS 260.36</strain>
    </source>
</reference>
<feature type="domain" description="Rhodopsin" evidence="7">
    <location>
        <begin position="31"/>
        <end position="270"/>
    </location>
</feature>
<feature type="transmembrane region" description="Helical" evidence="6">
    <location>
        <begin position="207"/>
        <end position="232"/>
    </location>
</feature>
<dbReference type="OrthoDB" id="3934549at2759"/>
<evidence type="ECO:0000256" key="3">
    <source>
        <dbReference type="ARBA" id="ARBA00022989"/>
    </source>
</evidence>
<keyword evidence="2 6" id="KW-0812">Transmembrane</keyword>
<dbReference type="GO" id="GO:0016020">
    <property type="term" value="C:membrane"/>
    <property type="evidence" value="ECO:0007669"/>
    <property type="project" value="UniProtKB-SubCell"/>
</dbReference>
<keyword evidence="3 6" id="KW-1133">Transmembrane helix</keyword>
<feature type="transmembrane region" description="Helical" evidence="6">
    <location>
        <begin position="244"/>
        <end position="264"/>
    </location>
</feature>
<comment type="subcellular location">
    <subcellularLocation>
        <location evidence="1">Membrane</location>
        <topology evidence="1">Multi-pass membrane protein</topology>
    </subcellularLocation>
</comment>
<gene>
    <name evidence="8" type="ORF">K461DRAFT_273721</name>
</gene>
<feature type="transmembrane region" description="Helical" evidence="6">
    <location>
        <begin position="44"/>
        <end position="69"/>
    </location>
</feature>
<dbReference type="InterPro" id="IPR049326">
    <property type="entry name" value="Rhodopsin_dom_fungi"/>
</dbReference>
<evidence type="ECO:0000313" key="9">
    <source>
        <dbReference type="Proteomes" id="UP000799439"/>
    </source>
</evidence>
<accession>A0A9P4MLP7</accession>
<protein>
    <recommendedName>
        <fullName evidence="7">Rhodopsin domain-containing protein</fullName>
    </recommendedName>
</protein>
<dbReference type="PANTHER" id="PTHR33048">
    <property type="entry name" value="PTH11-LIKE INTEGRAL MEMBRANE PROTEIN (AFU_ORTHOLOGUE AFUA_5G11245)"/>
    <property type="match status" value="1"/>
</dbReference>